<evidence type="ECO:0000313" key="7">
    <source>
        <dbReference type="EMBL" id="KAK2993346.1"/>
    </source>
</evidence>
<keyword evidence="8" id="KW-1185">Reference proteome</keyword>
<evidence type="ECO:0000256" key="4">
    <source>
        <dbReference type="ARBA" id="ARBA00022525"/>
    </source>
</evidence>
<dbReference type="GO" id="GO:0060320">
    <property type="term" value="P:rejection of self pollen"/>
    <property type="evidence" value="ECO:0007669"/>
    <property type="project" value="UniProtKB-KW"/>
</dbReference>
<dbReference type="Proteomes" id="UP001187471">
    <property type="component" value="Unassembled WGS sequence"/>
</dbReference>
<keyword evidence="4 6" id="KW-0964">Secreted</keyword>
<keyword evidence="3 6" id="KW-0713">Self-incompatibility</keyword>
<dbReference type="GO" id="GO:0005576">
    <property type="term" value="C:extracellular region"/>
    <property type="evidence" value="ECO:0007669"/>
    <property type="project" value="UniProtKB-SubCell"/>
</dbReference>
<dbReference type="PANTHER" id="PTHR31232:SF61">
    <property type="entry name" value="S-PROTEIN HOMOLOG"/>
    <property type="match status" value="1"/>
</dbReference>
<dbReference type="EMBL" id="JAVXUO010000323">
    <property type="protein sequence ID" value="KAK2993346.1"/>
    <property type="molecule type" value="Genomic_DNA"/>
</dbReference>
<evidence type="ECO:0000313" key="8">
    <source>
        <dbReference type="Proteomes" id="UP001187471"/>
    </source>
</evidence>
<keyword evidence="5" id="KW-0732">Signal</keyword>
<evidence type="ECO:0000256" key="3">
    <source>
        <dbReference type="ARBA" id="ARBA00022471"/>
    </source>
</evidence>
<dbReference type="PANTHER" id="PTHR31232">
    <property type="match status" value="1"/>
</dbReference>
<proteinExistence type="inferred from homology"/>
<protein>
    <recommendedName>
        <fullName evidence="6">S-protein homolog</fullName>
    </recommendedName>
</protein>
<organism evidence="7 8">
    <name type="scientific">Escallonia rubra</name>
    <dbReference type="NCBI Taxonomy" id="112253"/>
    <lineage>
        <taxon>Eukaryota</taxon>
        <taxon>Viridiplantae</taxon>
        <taxon>Streptophyta</taxon>
        <taxon>Embryophyta</taxon>
        <taxon>Tracheophyta</taxon>
        <taxon>Spermatophyta</taxon>
        <taxon>Magnoliopsida</taxon>
        <taxon>eudicotyledons</taxon>
        <taxon>Gunneridae</taxon>
        <taxon>Pentapetalae</taxon>
        <taxon>asterids</taxon>
        <taxon>campanulids</taxon>
        <taxon>Escalloniales</taxon>
        <taxon>Escalloniaceae</taxon>
        <taxon>Escallonia</taxon>
    </lineage>
</organism>
<accession>A0AA88UT61</accession>
<dbReference type="Pfam" id="PF05938">
    <property type="entry name" value="Self-incomp_S1"/>
    <property type="match status" value="1"/>
</dbReference>
<comment type="similarity">
    <text evidence="2 6">Belongs to the plant self-incompatibility (S1) protein family.</text>
</comment>
<gene>
    <name evidence="7" type="ORF">RJ640_007613</name>
</gene>
<evidence type="ECO:0000256" key="1">
    <source>
        <dbReference type="ARBA" id="ARBA00004613"/>
    </source>
</evidence>
<evidence type="ECO:0000256" key="6">
    <source>
        <dbReference type="RuleBase" id="RU367044"/>
    </source>
</evidence>
<evidence type="ECO:0000256" key="2">
    <source>
        <dbReference type="ARBA" id="ARBA00005581"/>
    </source>
</evidence>
<evidence type="ECO:0000256" key="5">
    <source>
        <dbReference type="ARBA" id="ARBA00022729"/>
    </source>
</evidence>
<reference evidence="7" key="1">
    <citation type="submission" date="2022-12" db="EMBL/GenBank/DDBJ databases">
        <title>Draft genome assemblies for two species of Escallonia (Escalloniales).</title>
        <authorList>
            <person name="Chanderbali A."/>
            <person name="Dervinis C."/>
            <person name="Anghel I."/>
            <person name="Soltis D."/>
            <person name="Soltis P."/>
            <person name="Zapata F."/>
        </authorList>
    </citation>
    <scope>NUCLEOTIDE SEQUENCE</scope>
    <source>
        <strain evidence="7">UCBG92.1500</strain>
        <tissue evidence="7">Leaf</tissue>
    </source>
</reference>
<comment type="caution">
    <text evidence="7">The sequence shown here is derived from an EMBL/GenBank/DDBJ whole genome shotgun (WGS) entry which is preliminary data.</text>
</comment>
<dbReference type="AlphaFoldDB" id="A0AA88UT61"/>
<sequence>MWALLLQPVLHLLYAMTSLYLLPVLALCLISTTSANVLAPYYEVHVVNALPYEAQFLQVHCASKDDDIGYHEIYLGDEIHWRFRVEAICGDSTVAKRDCTKLGLTVQIDHQPNGLIFCCTL</sequence>
<dbReference type="InterPro" id="IPR010264">
    <property type="entry name" value="Self-incomp_S1"/>
</dbReference>
<comment type="subcellular location">
    <subcellularLocation>
        <location evidence="1 6">Secreted</location>
    </subcellularLocation>
</comment>
<name>A0AA88UT61_9ASTE</name>